<comment type="caution">
    <text evidence="9">The sequence shown here is derived from an EMBL/GenBank/DDBJ whole genome shotgun (WGS) entry which is preliminary data.</text>
</comment>
<dbReference type="PANTHER" id="PTHR23502:SF68">
    <property type="entry name" value="MULTIDRUG TRANSPORTER, PUTATIVE (AFU_ORTHOLOGUE AFUA_3G01120)-RELATED"/>
    <property type="match status" value="1"/>
</dbReference>
<evidence type="ECO:0000313" key="9">
    <source>
        <dbReference type="EMBL" id="KAK0707646.1"/>
    </source>
</evidence>
<dbReference type="AlphaFoldDB" id="A0AA40DNG6"/>
<dbReference type="SUPFAM" id="SSF103473">
    <property type="entry name" value="MFS general substrate transporter"/>
    <property type="match status" value="1"/>
</dbReference>
<evidence type="ECO:0000256" key="6">
    <source>
        <dbReference type="SAM" id="MobiDB-lite"/>
    </source>
</evidence>
<feature type="transmembrane region" description="Helical" evidence="7">
    <location>
        <begin position="165"/>
        <end position="184"/>
    </location>
</feature>
<accession>A0AA40DNG6</accession>
<feature type="transmembrane region" description="Helical" evidence="7">
    <location>
        <begin position="190"/>
        <end position="212"/>
    </location>
</feature>
<comment type="similarity">
    <text evidence="2">Belongs to the major facilitator superfamily.</text>
</comment>
<feature type="domain" description="Major facilitator superfamily (MFS) profile" evidence="8">
    <location>
        <begin position="98"/>
        <end position="530"/>
    </location>
</feature>
<keyword evidence="4 7" id="KW-1133">Transmembrane helix</keyword>
<organism evidence="9 10">
    <name type="scientific">Lasiosphaeris hirsuta</name>
    <dbReference type="NCBI Taxonomy" id="260670"/>
    <lineage>
        <taxon>Eukaryota</taxon>
        <taxon>Fungi</taxon>
        <taxon>Dikarya</taxon>
        <taxon>Ascomycota</taxon>
        <taxon>Pezizomycotina</taxon>
        <taxon>Sordariomycetes</taxon>
        <taxon>Sordariomycetidae</taxon>
        <taxon>Sordariales</taxon>
        <taxon>Lasiosphaeriaceae</taxon>
        <taxon>Lasiosphaeris</taxon>
    </lineage>
</organism>
<evidence type="ECO:0000256" key="1">
    <source>
        <dbReference type="ARBA" id="ARBA00004141"/>
    </source>
</evidence>
<feature type="transmembrane region" description="Helical" evidence="7">
    <location>
        <begin position="369"/>
        <end position="388"/>
    </location>
</feature>
<dbReference type="Gene3D" id="1.20.1250.20">
    <property type="entry name" value="MFS general substrate transporter like domains"/>
    <property type="match status" value="1"/>
</dbReference>
<name>A0AA40DNG6_9PEZI</name>
<comment type="subcellular location">
    <subcellularLocation>
        <location evidence="1">Membrane</location>
        <topology evidence="1">Multi-pass membrane protein</topology>
    </subcellularLocation>
</comment>
<dbReference type="GO" id="GO:0022857">
    <property type="term" value="F:transmembrane transporter activity"/>
    <property type="evidence" value="ECO:0007669"/>
    <property type="project" value="InterPro"/>
</dbReference>
<feature type="transmembrane region" description="Helical" evidence="7">
    <location>
        <begin position="224"/>
        <end position="247"/>
    </location>
</feature>
<evidence type="ECO:0000256" key="2">
    <source>
        <dbReference type="ARBA" id="ARBA00008335"/>
    </source>
</evidence>
<evidence type="ECO:0000259" key="8">
    <source>
        <dbReference type="PROSITE" id="PS50850"/>
    </source>
</evidence>
<feature type="transmembrane region" description="Helical" evidence="7">
    <location>
        <begin position="96"/>
        <end position="113"/>
    </location>
</feature>
<evidence type="ECO:0000256" key="4">
    <source>
        <dbReference type="ARBA" id="ARBA00022989"/>
    </source>
</evidence>
<evidence type="ECO:0000256" key="7">
    <source>
        <dbReference type="SAM" id="Phobius"/>
    </source>
</evidence>
<dbReference type="CDD" id="cd17323">
    <property type="entry name" value="MFS_Tpo1_MDR_like"/>
    <property type="match status" value="1"/>
</dbReference>
<dbReference type="GO" id="GO:0016020">
    <property type="term" value="C:membrane"/>
    <property type="evidence" value="ECO:0007669"/>
    <property type="project" value="UniProtKB-SubCell"/>
</dbReference>
<keyword evidence="3 7" id="KW-0812">Transmembrane</keyword>
<feature type="transmembrane region" description="Helical" evidence="7">
    <location>
        <begin position="409"/>
        <end position="430"/>
    </location>
</feature>
<protein>
    <submittedName>
        <fullName evidence="9">General substrate transporter</fullName>
    </submittedName>
</protein>
<dbReference type="Proteomes" id="UP001172102">
    <property type="component" value="Unassembled WGS sequence"/>
</dbReference>
<dbReference type="InterPro" id="IPR020846">
    <property type="entry name" value="MFS_dom"/>
</dbReference>
<dbReference type="InterPro" id="IPR036259">
    <property type="entry name" value="MFS_trans_sf"/>
</dbReference>
<keyword evidence="10" id="KW-1185">Reference proteome</keyword>
<dbReference type="InterPro" id="IPR011701">
    <property type="entry name" value="MFS"/>
</dbReference>
<dbReference type="Pfam" id="PF07690">
    <property type="entry name" value="MFS_1"/>
    <property type="match status" value="1"/>
</dbReference>
<evidence type="ECO:0000256" key="5">
    <source>
        <dbReference type="ARBA" id="ARBA00023136"/>
    </source>
</evidence>
<feature type="transmembrane region" description="Helical" evidence="7">
    <location>
        <begin position="324"/>
        <end position="349"/>
    </location>
</feature>
<evidence type="ECO:0000313" key="10">
    <source>
        <dbReference type="Proteomes" id="UP001172102"/>
    </source>
</evidence>
<feature type="transmembrane region" description="Helical" evidence="7">
    <location>
        <begin position="133"/>
        <end position="153"/>
    </location>
</feature>
<feature type="transmembrane region" description="Helical" evidence="7">
    <location>
        <begin position="436"/>
        <end position="459"/>
    </location>
</feature>
<evidence type="ECO:0000256" key="3">
    <source>
        <dbReference type="ARBA" id="ARBA00022692"/>
    </source>
</evidence>
<feature type="transmembrane region" description="Helical" evidence="7">
    <location>
        <begin position="466"/>
        <end position="488"/>
    </location>
</feature>
<sequence>MADSSTAPRLPSLDEKRTTPYVQDLERGHGTEPESDFDLAPTIVGSERATSTRGKDEPIFNQPDEERDRDRDPNVVSWDGPTDPHNPMNWTDRKKWLNILVLSIMTLVTPLGSSMFAPGIPKILVEFNETSKITATFLLSIYILGFAFGPLFVAPLSEIYGRSPIYHAGNVLFTIFSVGAALSNSIGMLLAFRFLMGLAGSVPITIGSGSIADVMPVEMRGRAMAAWALGPLLGPCIGPVAGGYLIAAAGWRWVYWLIVILGGIISIIAFFTLEESYAPVILERRTAKLRKGTGNNNLRSQYSELIGLSMVDKFKVAAVRPMKLLFATPIVTFMSLYVAITYGILYLLFTTFSFVYSRQYGFDEGASGTTFLPAGIGMLFGVVGFGVMSDRIVVKRTAAGLDHRPEIRILPSFSLPAGLALPVGLFIYGWTAQYGVHWIVPMIGVLVFSCGLMGVMMCVQNYLLDAYPACAASVTAALAVLRSLAGALLPLGGLDMYGALGLGWGNSLLGFIALGLVPIPLLFYAYGERLRKRFNTNL</sequence>
<proteinExistence type="inferred from homology"/>
<keyword evidence="5 7" id="KW-0472">Membrane</keyword>
<feature type="compositionally biased region" description="Basic and acidic residues" evidence="6">
    <location>
        <begin position="12"/>
        <end position="32"/>
    </location>
</feature>
<feature type="compositionally biased region" description="Basic and acidic residues" evidence="6">
    <location>
        <begin position="53"/>
        <end position="73"/>
    </location>
</feature>
<reference evidence="9" key="1">
    <citation type="submission" date="2023-06" db="EMBL/GenBank/DDBJ databases">
        <title>Genome-scale phylogeny and comparative genomics of the fungal order Sordariales.</title>
        <authorList>
            <consortium name="Lawrence Berkeley National Laboratory"/>
            <person name="Hensen N."/>
            <person name="Bonometti L."/>
            <person name="Westerberg I."/>
            <person name="Brannstrom I.O."/>
            <person name="Guillou S."/>
            <person name="Cros-Aarteil S."/>
            <person name="Calhoun S."/>
            <person name="Haridas S."/>
            <person name="Kuo A."/>
            <person name="Mondo S."/>
            <person name="Pangilinan J."/>
            <person name="Riley R."/>
            <person name="Labutti K."/>
            <person name="Andreopoulos B."/>
            <person name="Lipzen A."/>
            <person name="Chen C."/>
            <person name="Yanf M."/>
            <person name="Daum C."/>
            <person name="Ng V."/>
            <person name="Clum A."/>
            <person name="Steindorff A."/>
            <person name="Ohm R."/>
            <person name="Martin F."/>
            <person name="Silar P."/>
            <person name="Natvig D."/>
            <person name="Lalanne C."/>
            <person name="Gautier V."/>
            <person name="Ament-Velasquez S.L."/>
            <person name="Kruys A."/>
            <person name="Hutchinson M.I."/>
            <person name="Powell A.J."/>
            <person name="Barry K."/>
            <person name="Miller A.N."/>
            <person name="Grigoriev I.V."/>
            <person name="Debuchy R."/>
            <person name="Gladieux P."/>
            <person name="Thoren M.H."/>
            <person name="Johannesson H."/>
        </authorList>
    </citation>
    <scope>NUCLEOTIDE SEQUENCE</scope>
    <source>
        <strain evidence="9">SMH4607-1</strain>
    </source>
</reference>
<dbReference type="PANTHER" id="PTHR23502">
    <property type="entry name" value="MAJOR FACILITATOR SUPERFAMILY"/>
    <property type="match status" value="1"/>
</dbReference>
<gene>
    <name evidence="9" type="ORF">B0H67DRAFT_519564</name>
</gene>
<dbReference type="PROSITE" id="PS50850">
    <property type="entry name" value="MFS"/>
    <property type="match status" value="1"/>
</dbReference>
<feature type="transmembrane region" description="Helical" evidence="7">
    <location>
        <begin position="508"/>
        <end position="526"/>
    </location>
</feature>
<dbReference type="FunFam" id="1.20.1250.20:FF:000011">
    <property type="entry name" value="MFS multidrug transporter, putative"/>
    <property type="match status" value="1"/>
</dbReference>
<feature type="transmembrane region" description="Helical" evidence="7">
    <location>
        <begin position="253"/>
        <end position="273"/>
    </location>
</feature>
<dbReference type="EMBL" id="JAUKUA010000006">
    <property type="protein sequence ID" value="KAK0707646.1"/>
    <property type="molecule type" value="Genomic_DNA"/>
</dbReference>
<feature type="region of interest" description="Disordered" evidence="6">
    <location>
        <begin position="1"/>
        <end position="89"/>
    </location>
</feature>